<dbReference type="AlphaFoldDB" id="A0AAN8XKJ1"/>
<name>A0AAN8XKJ1_HALRR</name>
<feature type="chain" id="PRO_5042816007" description="Chitin-binding type-2 domain-containing protein" evidence="2">
    <location>
        <begin position="25"/>
        <end position="248"/>
    </location>
</feature>
<comment type="caution">
    <text evidence="3">The sequence shown here is derived from an EMBL/GenBank/DDBJ whole genome shotgun (WGS) entry which is preliminary data.</text>
</comment>
<evidence type="ECO:0000256" key="2">
    <source>
        <dbReference type="SAM" id="SignalP"/>
    </source>
</evidence>
<evidence type="ECO:0000256" key="1">
    <source>
        <dbReference type="SAM" id="MobiDB-lite"/>
    </source>
</evidence>
<evidence type="ECO:0000313" key="4">
    <source>
        <dbReference type="Proteomes" id="UP001381693"/>
    </source>
</evidence>
<protein>
    <recommendedName>
        <fullName evidence="5">Chitin-binding type-2 domain-containing protein</fullName>
    </recommendedName>
</protein>
<evidence type="ECO:0000313" key="3">
    <source>
        <dbReference type="EMBL" id="KAK7081089.1"/>
    </source>
</evidence>
<keyword evidence="2" id="KW-0732">Signal</keyword>
<evidence type="ECO:0008006" key="5">
    <source>
        <dbReference type="Google" id="ProtNLM"/>
    </source>
</evidence>
<reference evidence="3 4" key="1">
    <citation type="submission" date="2023-11" db="EMBL/GenBank/DDBJ databases">
        <title>Halocaridina rubra genome assembly.</title>
        <authorList>
            <person name="Smith C."/>
        </authorList>
    </citation>
    <scope>NUCLEOTIDE SEQUENCE [LARGE SCALE GENOMIC DNA]</scope>
    <source>
        <strain evidence="3">EP-1</strain>
        <tissue evidence="3">Whole</tissue>
    </source>
</reference>
<dbReference type="Proteomes" id="UP001381693">
    <property type="component" value="Unassembled WGS sequence"/>
</dbReference>
<feature type="region of interest" description="Disordered" evidence="1">
    <location>
        <begin position="128"/>
        <end position="148"/>
    </location>
</feature>
<accession>A0AAN8XKJ1</accession>
<organism evidence="3 4">
    <name type="scientific">Halocaridina rubra</name>
    <name type="common">Hawaiian red shrimp</name>
    <dbReference type="NCBI Taxonomy" id="373956"/>
    <lineage>
        <taxon>Eukaryota</taxon>
        <taxon>Metazoa</taxon>
        <taxon>Ecdysozoa</taxon>
        <taxon>Arthropoda</taxon>
        <taxon>Crustacea</taxon>
        <taxon>Multicrustacea</taxon>
        <taxon>Malacostraca</taxon>
        <taxon>Eumalacostraca</taxon>
        <taxon>Eucarida</taxon>
        <taxon>Decapoda</taxon>
        <taxon>Pleocyemata</taxon>
        <taxon>Caridea</taxon>
        <taxon>Atyoidea</taxon>
        <taxon>Atyidae</taxon>
        <taxon>Halocaridina</taxon>
    </lineage>
</organism>
<proteinExistence type="predicted"/>
<dbReference type="EMBL" id="JAXCGZ010005705">
    <property type="protein sequence ID" value="KAK7081089.1"/>
    <property type="molecule type" value="Genomic_DNA"/>
</dbReference>
<sequence length="248" mass="27295">MNELYQVIILIFLVCSSLVTNSCGQHVCVESGIACDSCTTLALCQGTEKTPNPCPSGKLCGEISETMAGCFDSSKTEAKACKCTKWPSLKADPYDGQKYIACITPTFQLYEECGDDKIFIESEQECLESTTSPPTTPTTPLPPPECDEEGFSTNDPTCKTWYYCFMNNGSWQATTIYPCEPPEYFFDDRVKVCVPEADLKPKEFVCPSDVDGGVMDTEKCDVFHICFAGKEVGDPIPCKEVICLIKIT</sequence>
<feature type="signal peptide" evidence="2">
    <location>
        <begin position="1"/>
        <end position="24"/>
    </location>
</feature>
<gene>
    <name evidence="3" type="ORF">SK128_003677</name>
</gene>
<feature type="compositionally biased region" description="Pro residues" evidence="1">
    <location>
        <begin position="134"/>
        <end position="144"/>
    </location>
</feature>
<keyword evidence="4" id="KW-1185">Reference proteome</keyword>